<sequence length="220" mass="24088">MNPSDDSARGRFITLEGGEGVGKSTNVDFVVEHLRGRGLEVVRTREPGGSPRAERIRTLLLDPAADEPLDQTAELLLMFAARAQHLAMTILPALDRGAFVVCDRFTDATYAYQGAGRGIDRGAIEMLERLVQRGLEPDLTLLLDMPVEAALARMIARGATLDRFETQAPAFFCAVREGYRHRYEAAPQRFELIDAAPALAQVQAAIAAALDRRLAQWGTI</sequence>
<dbReference type="SUPFAM" id="SSF52540">
    <property type="entry name" value="P-loop containing nucleoside triphosphate hydrolases"/>
    <property type="match status" value="1"/>
</dbReference>
<dbReference type="PANTHER" id="PTHR10344:SF4">
    <property type="entry name" value="UMP-CMP KINASE 2, MITOCHONDRIAL"/>
    <property type="match status" value="1"/>
</dbReference>
<comment type="function">
    <text evidence="11 12">Phosphorylation of dTMP to form dTDP in both de novo and salvage pathways of dTTP synthesis.</text>
</comment>
<feature type="domain" description="Thymidylate kinase-like" evidence="13">
    <location>
        <begin position="15"/>
        <end position="206"/>
    </location>
</feature>
<evidence type="ECO:0000256" key="12">
    <source>
        <dbReference type="HAMAP-Rule" id="MF_00165"/>
    </source>
</evidence>
<dbReference type="GO" id="GO:0006233">
    <property type="term" value="P:dTDP biosynthetic process"/>
    <property type="evidence" value="ECO:0007669"/>
    <property type="project" value="InterPro"/>
</dbReference>
<evidence type="ECO:0000256" key="4">
    <source>
        <dbReference type="ARBA" id="ARBA00022679"/>
    </source>
</evidence>
<keyword evidence="4 12" id="KW-0808">Transferase</keyword>
<keyword evidence="7 12" id="KW-0418">Kinase</keyword>
<organism evidence="14 15">
    <name type="scientific">Halotalea alkalilenta</name>
    <dbReference type="NCBI Taxonomy" id="376489"/>
    <lineage>
        <taxon>Bacteria</taxon>
        <taxon>Pseudomonadati</taxon>
        <taxon>Pseudomonadota</taxon>
        <taxon>Gammaproteobacteria</taxon>
        <taxon>Oceanospirillales</taxon>
        <taxon>Halomonadaceae</taxon>
        <taxon>Halotalea</taxon>
    </lineage>
</organism>
<evidence type="ECO:0000313" key="15">
    <source>
        <dbReference type="Proteomes" id="UP000077875"/>
    </source>
</evidence>
<keyword evidence="8 12" id="KW-0067">ATP-binding</keyword>
<evidence type="ECO:0000256" key="1">
    <source>
        <dbReference type="ARBA" id="ARBA00009776"/>
    </source>
</evidence>
<evidence type="ECO:0000256" key="3">
    <source>
        <dbReference type="ARBA" id="ARBA00017144"/>
    </source>
</evidence>
<dbReference type="HAMAP" id="MF_00165">
    <property type="entry name" value="Thymidylate_kinase"/>
    <property type="match status" value="1"/>
</dbReference>
<reference evidence="14 15" key="1">
    <citation type="submission" date="2016-04" db="EMBL/GenBank/DDBJ databases">
        <title>Complete Genome Sequence of Halotalea alkalilenta IHB B 13600.</title>
        <authorList>
            <person name="Swarnkar M.K."/>
            <person name="Sharma A."/>
            <person name="Kaushal K."/>
            <person name="Soni R."/>
            <person name="Rana S."/>
            <person name="Singh A.K."/>
            <person name="Gulati A."/>
        </authorList>
    </citation>
    <scope>NUCLEOTIDE SEQUENCE [LARGE SCALE GENOMIC DNA]</scope>
    <source>
        <strain evidence="14 15">IHB B 13600</strain>
    </source>
</reference>
<feature type="binding site" evidence="12">
    <location>
        <begin position="17"/>
        <end position="24"/>
    </location>
    <ligand>
        <name>ATP</name>
        <dbReference type="ChEBI" id="CHEBI:30616"/>
    </ligand>
</feature>
<evidence type="ECO:0000256" key="6">
    <source>
        <dbReference type="ARBA" id="ARBA00022741"/>
    </source>
</evidence>
<dbReference type="Pfam" id="PF02223">
    <property type="entry name" value="Thymidylate_kin"/>
    <property type="match status" value="1"/>
</dbReference>
<evidence type="ECO:0000256" key="11">
    <source>
        <dbReference type="ARBA" id="ARBA00057735"/>
    </source>
</evidence>
<dbReference type="PANTHER" id="PTHR10344">
    <property type="entry name" value="THYMIDYLATE KINASE"/>
    <property type="match status" value="1"/>
</dbReference>
<proteinExistence type="inferred from homology"/>
<evidence type="ECO:0000256" key="2">
    <source>
        <dbReference type="ARBA" id="ARBA00012980"/>
    </source>
</evidence>
<dbReference type="AlphaFoldDB" id="A0A172YFH9"/>
<evidence type="ECO:0000256" key="5">
    <source>
        <dbReference type="ARBA" id="ARBA00022727"/>
    </source>
</evidence>
<dbReference type="GO" id="GO:0004798">
    <property type="term" value="F:dTMP kinase activity"/>
    <property type="evidence" value="ECO:0007669"/>
    <property type="project" value="UniProtKB-UniRule"/>
</dbReference>
<dbReference type="InterPro" id="IPR039430">
    <property type="entry name" value="Thymidylate_kin-like_dom"/>
</dbReference>
<dbReference type="InterPro" id="IPR018094">
    <property type="entry name" value="Thymidylate_kinase"/>
</dbReference>
<evidence type="ECO:0000259" key="13">
    <source>
        <dbReference type="Pfam" id="PF02223"/>
    </source>
</evidence>
<dbReference type="Proteomes" id="UP000077875">
    <property type="component" value="Chromosome"/>
</dbReference>
<dbReference type="FunFam" id="3.40.50.300:FF:000225">
    <property type="entry name" value="Thymidylate kinase"/>
    <property type="match status" value="1"/>
</dbReference>
<gene>
    <name evidence="12" type="primary">tmk</name>
    <name evidence="14" type="ORF">A5892_11210</name>
</gene>
<accession>A0A172YFH9</accession>
<comment type="similarity">
    <text evidence="1 12">Belongs to the thymidylate kinase family.</text>
</comment>
<dbReference type="NCBIfam" id="TIGR00041">
    <property type="entry name" value="DTMP_kinase"/>
    <property type="match status" value="1"/>
</dbReference>
<evidence type="ECO:0000313" key="14">
    <source>
        <dbReference type="EMBL" id="ANF57957.1"/>
    </source>
</evidence>
<dbReference type="CDD" id="cd01672">
    <property type="entry name" value="TMPK"/>
    <property type="match status" value="1"/>
</dbReference>
<evidence type="ECO:0000256" key="7">
    <source>
        <dbReference type="ARBA" id="ARBA00022777"/>
    </source>
</evidence>
<keyword evidence="5 12" id="KW-0545">Nucleotide biosynthesis</keyword>
<comment type="catalytic activity">
    <reaction evidence="10 12">
        <text>dTMP + ATP = dTDP + ADP</text>
        <dbReference type="Rhea" id="RHEA:13517"/>
        <dbReference type="ChEBI" id="CHEBI:30616"/>
        <dbReference type="ChEBI" id="CHEBI:58369"/>
        <dbReference type="ChEBI" id="CHEBI:63528"/>
        <dbReference type="ChEBI" id="CHEBI:456216"/>
        <dbReference type="EC" id="2.7.4.9"/>
    </reaction>
</comment>
<dbReference type="GO" id="GO:0005524">
    <property type="term" value="F:ATP binding"/>
    <property type="evidence" value="ECO:0007669"/>
    <property type="project" value="UniProtKB-UniRule"/>
</dbReference>
<dbReference type="Gene3D" id="3.40.50.300">
    <property type="entry name" value="P-loop containing nucleotide triphosphate hydrolases"/>
    <property type="match status" value="1"/>
</dbReference>
<dbReference type="EC" id="2.7.4.9" evidence="2 12"/>
<evidence type="ECO:0000256" key="10">
    <source>
        <dbReference type="ARBA" id="ARBA00048743"/>
    </source>
</evidence>
<keyword evidence="6 12" id="KW-0547">Nucleotide-binding</keyword>
<dbReference type="GO" id="GO:0006227">
    <property type="term" value="P:dUDP biosynthetic process"/>
    <property type="evidence" value="ECO:0007669"/>
    <property type="project" value="TreeGrafter"/>
</dbReference>
<dbReference type="RefSeq" id="WP_064122874.1">
    <property type="nucleotide sequence ID" value="NZ_CP015243.1"/>
</dbReference>
<evidence type="ECO:0000256" key="9">
    <source>
        <dbReference type="ARBA" id="ARBA00029962"/>
    </source>
</evidence>
<dbReference type="EMBL" id="CP015243">
    <property type="protein sequence ID" value="ANF57957.1"/>
    <property type="molecule type" value="Genomic_DNA"/>
</dbReference>
<evidence type="ECO:0000256" key="8">
    <source>
        <dbReference type="ARBA" id="ARBA00022840"/>
    </source>
</evidence>
<dbReference type="KEGG" id="haa:A5892_11210"/>
<dbReference type="InterPro" id="IPR027417">
    <property type="entry name" value="P-loop_NTPase"/>
</dbReference>
<keyword evidence="15" id="KW-1185">Reference proteome</keyword>
<dbReference type="GO" id="GO:0006235">
    <property type="term" value="P:dTTP biosynthetic process"/>
    <property type="evidence" value="ECO:0007669"/>
    <property type="project" value="UniProtKB-UniRule"/>
</dbReference>
<dbReference type="STRING" id="376489.A5892_11210"/>
<name>A0A172YFH9_9GAMM</name>
<dbReference type="GO" id="GO:0005829">
    <property type="term" value="C:cytosol"/>
    <property type="evidence" value="ECO:0007669"/>
    <property type="project" value="TreeGrafter"/>
</dbReference>
<protein>
    <recommendedName>
        <fullName evidence="3 12">Thymidylate kinase</fullName>
        <ecNumber evidence="2 12">2.7.4.9</ecNumber>
    </recommendedName>
    <alternativeName>
        <fullName evidence="9 12">dTMP kinase</fullName>
    </alternativeName>
</protein>